<dbReference type="PROSITE" id="PS50977">
    <property type="entry name" value="HTH_TETR_2"/>
    <property type="match status" value="1"/>
</dbReference>
<accession>A0ABN2JM01</accession>
<dbReference type="Pfam" id="PF00440">
    <property type="entry name" value="TetR_N"/>
    <property type="match status" value="1"/>
</dbReference>
<reference evidence="4 5" key="1">
    <citation type="journal article" date="2019" name="Int. J. Syst. Evol. Microbiol.">
        <title>The Global Catalogue of Microorganisms (GCM) 10K type strain sequencing project: providing services to taxonomists for standard genome sequencing and annotation.</title>
        <authorList>
            <consortium name="The Broad Institute Genomics Platform"/>
            <consortium name="The Broad Institute Genome Sequencing Center for Infectious Disease"/>
            <person name="Wu L."/>
            <person name="Ma J."/>
        </authorList>
    </citation>
    <scope>NUCLEOTIDE SEQUENCE [LARGE SCALE GENOMIC DNA]</scope>
    <source>
        <strain evidence="4 5">JCM 13518</strain>
    </source>
</reference>
<dbReference type="PANTHER" id="PTHR30055">
    <property type="entry name" value="HTH-TYPE TRANSCRIPTIONAL REGULATOR RUTR"/>
    <property type="match status" value="1"/>
</dbReference>
<proteinExistence type="predicted"/>
<dbReference type="InterPro" id="IPR009057">
    <property type="entry name" value="Homeodomain-like_sf"/>
</dbReference>
<feature type="domain" description="HTH tetR-type" evidence="3">
    <location>
        <begin position="14"/>
        <end position="74"/>
    </location>
</feature>
<dbReference type="RefSeq" id="WP_344198341.1">
    <property type="nucleotide sequence ID" value="NZ_BAAAME010000002.1"/>
</dbReference>
<dbReference type="PANTHER" id="PTHR30055:SF226">
    <property type="entry name" value="HTH-TYPE TRANSCRIPTIONAL REGULATOR PKSA"/>
    <property type="match status" value="1"/>
</dbReference>
<dbReference type="Proteomes" id="UP001501057">
    <property type="component" value="Unassembled WGS sequence"/>
</dbReference>
<dbReference type="PRINTS" id="PR00455">
    <property type="entry name" value="HTHTETR"/>
</dbReference>
<keyword evidence="5" id="KW-1185">Reference proteome</keyword>
<name>A0ABN2JM01_9ACTN</name>
<dbReference type="EMBL" id="BAAAME010000002">
    <property type="protein sequence ID" value="GAA1731199.1"/>
    <property type="molecule type" value="Genomic_DNA"/>
</dbReference>
<dbReference type="SUPFAM" id="SSF46689">
    <property type="entry name" value="Homeodomain-like"/>
    <property type="match status" value="1"/>
</dbReference>
<evidence type="ECO:0000256" key="1">
    <source>
        <dbReference type="ARBA" id="ARBA00023125"/>
    </source>
</evidence>
<evidence type="ECO:0000256" key="2">
    <source>
        <dbReference type="PROSITE-ProRule" id="PRU00335"/>
    </source>
</evidence>
<protein>
    <submittedName>
        <fullName evidence="4">TetR/AcrR family transcriptional regulator</fullName>
    </submittedName>
</protein>
<dbReference type="InterPro" id="IPR001647">
    <property type="entry name" value="HTH_TetR"/>
</dbReference>
<evidence type="ECO:0000313" key="4">
    <source>
        <dbReference type="EMBL" id="GAA1731199.1"/>
    </source>
</evidence>
<comment type="caution">
    <text evidence="4">The sequence shown here is derived from an EMBL/GenBank/DDBJ whole genome shotgun (WGS) entry which is preliminary data.</text>
</comment>
<gene>
    <name evidence="4" type="ORF">GCM10009710_09820</name>
</gene>
<organism evidence="4 5">
    <name type="scientific">Aeromicrobium alkaliterrae</name>
    <dbReference type="NCBI Taxonomy" id="302168"/>
    <lineage>
        <taxon>Bacteria</taxon>
        <taxon>Bacillati</taxon>
        <taxon>Actinomycetota</taxon>
        <taxon>Actinomycetes</taxon>
        <taxon>Propionibacteriales</taxon>
        <taxon>Nocardioidaceae</taxon>
        <taxon>Aeromicrobium</taxon>
    </lineage>
</organism>
<sequence length="199" mass="21657">MNHPSHRTQEERTAHTRGRIIDAAITCLQERGYGATSVGAVQAQAGVARGTLLHHFPTRASLMAAIGEHAVDQRLELLTADVTPGEDPWDVVVELVWRDFQSATSAAVLELWVAARTDPSLRDALLPAQERLVVGFTERVSELLGTNDDPRVPTLLLLTIDLLTGSAMTSILVDPEQMAQRVGTWRRTLPVLARTAAAL</sequence>
<dbReference type="InterPro" id="IPR050109">
    <property type="entry name" value="HTH-type_TetR-like_transc_reg"/>
</dbReference>
<keyword evidence="1 2" id="KW-0238">DNA-binding</keyword>
<feature type="DNA-binding region" description="H-T-H motif" evidence="2">
    <location>
        <begin position="37"/>
        <end position="56"/>
    </location>
</feature>
<evidence type="ECO:0000313" key="5">
    <source>
        <dbReference type="Proteomes" id="UP001501057"/>
    </source>
</evidence>
<evidence type="ECO:0000259" key="3">
    <source>
        <dbReference type="PROSITE" id="PS50977"/>
    </source>
</evidence>
<dbReference type="Gene3D" id="1.10.357.10">
    <property type="entry name" value="Tetracycline Repressor, domain 2"/>
    <property type="match status" value="1"/>
</dbReference>